<evidence type="ECO:0000256" key="6">
    <source>
        <dbReference type="ARBA" id="ARBA00022729"/>
    </source>
</evidence>
<dbReference type="PANTHER" id="PTHR10340">
    <property type="entry name" value="SPHINGOMYELIN PHOSPHODIESTERASE"/>
    <property type="match status" value="1"/>
</dbReference>
<evidence type="ECO:0000259" key="12">
    <source>
        <dbReference type="Pfam" id="PF19272"/>
    </source>
</evidence>
<keyword evidence="4" id="KW-0964">Secreted</keyword>
<dbReference type="RefSeq" id="XP_016836857.1">
    <property type="nucleotide sequence ID" value="XM_016981368.2"/>
</dbReference>
<keyword evidence="7" id="KW-0378">Hydrolase</keyword>
<accession>A0A7M7GCI1</accession>
<dbReference type="GeneID" id="100124283"/>
<dbReference type="PANTHER" id="PTHR10340:SF57">
    <property type="entry name" value="METALLOPHOS DOMAIN-CONTAINING PROTEIN"/>
    <property type="match status" value="1"/>
</dbReference>
<keyword evidence="8" id="KW-0862">Zinc</keyword>
<keyword evidence="9" id="KW-0325">Glycoprotein</keyword>
<name>A0A7M7GCI1_NASVI</name>
<proteinExistence type="inferred from homology"/>
<dbReference type="InterPro" id="IPR029052">
    <property type="entry name" value="Metallo-depent_PP-like"/>
</dbReference>
<dbReference type="GO" id="GO:0005615">
    <property type="term" value="C:extracellular space"/>
    <property type="evidence" value="ECO:0007669"/>
    <property type="project" value="TreeGrafter"/>
</dbReference>
<dbReference type="RefSeq" id="XP_003424621.1">
    <property type="nucleotide sequence ID" value="XM_003424573.4"/>
</dbReference>
<protein>
    <recommendedName>
        <fullName evidence="15">Acid sphingomyelinase-like phosphodiesterase 3b</fullName>
    </recommendedName>
</protein>
<dbReference type="AlphaFoldDB" id="A0A7M7GCI1"/>
<dbReference type="CDD" id="cd00842">
    <property type="entry name" value="MPP_ASMase"/>
    <property type="match status" value="1"/>
</dbReference>
<sequence>MMRDYVMLLSWLCTVHGKEVNFWHISDIHYDPNYSIQGNGDGKCWSTPSNADIGHMRLTDKMPSAGVYGHYNCDSPWALVESAAKAMKSKQIEGIEFVLWTGDTVKRSESMTEESRLQYLKNITDLLSHTFTSQFVFPVLGHEDLGLPLSAVAQLWGKWLPGEAITTFAKHGYYTIEQRSKNYQIIALNTNLWLSADSMDNRVPTQRATSSAAAHAAAAVTTATDPDGQWSWFRMVLDKARKEDKTVYIVGHTPPGIDDRESGSGVLAEEHNTRYLQTVRQYSDMIRGQFFGHWHSDTFRLIYSDNGEPVSWVMVAPSVTPYRAGGPNNPGLRLYKFDNDTGQVLDYAQYYLNLPEANSGKRANWRLEYNLRDYYELSEITALSLHDLADRFTQSSDNKFVRYYGANRVALPREVEEIWGCGGALNGLCALQHYCKVTRLTQRAYSNCVSSYAYALAAAASSALGPRLMGLLLPALLLLAR</sequence>
<dbReference type="InParanoid" id="A0A7M7GCI1"/>
<feature type="domain" description="Sphingomyelin phosphodiesterase C-terminal" evidence="12">
    <location>
        <begin position="309"/>
        <end position="453"/>
    </location>
</feature>
<evidence type="ECO:0000256" key="7">
    <source>
        <dbReference type="ARBA" id="ARBA00022801"/>
    </source>
</evidence>
<evidence type="ECO:0000256" key="3">
    <source>
        <dbReference type="ARBA" id="ARBA00008234"/>
    </source>
</evidence>
<evidence type="ECO:0000259" key="11">
    <source>
        <dbReference type="Pfam" id="PF00149"/>
    </source>
</evidence>
<dbReference type="KEGG" id="nvi:100124283"/>
<reference evidence="13" key="1">
    <citation type="submission" date="2021-01" db="UniProtKB">
        <authorList>
            <consortium name="EnsemblMetazoa"/>
        </authorList>
    </citation>
    <scope>IDENTIFICATION</scope>
</reference>
<organism evidence="13 14">
    <name type="scientific">Nasonia vitripennis</name>
    <name type="common">Parasitic wasp</name>
    <dbReference type="NCBI Taxonomy" id="7425"/>
    <lineage>
        <taxon>Eukaryota</taxon>
        <taxon>Metazoa</taxon>
        <taxon>Ecdysozoa</taxon>
        <taxon>Arthropoda</taxon>
        <taxon>Hexapoda</taxon>
        <taxon>Insecta</taxon>
        <taxon>Pterygota</taxon>
        <taxon>Neoptera</taxon>
        <taxon>Endopterygota</taxon>
        <taxon>Hymenoptera</taxon>
        <taxon>Apocrita</taxon>
        <taxon>Proctotrupomorpha</taxon>
        <taxon>Chalcidoidea</taxon>
        <taxon>Pteromalidae</taxon>
        <taxon>Pteromalinae</taxon>
        <taxon>Nasonia</taxon>
    </lineage>
</organism>
<evidence type="ECO:0000256" key="4">
    <source>
        <dbReference type="ARBA" id="ARBA00022525"/>
    </source>
</evidence>
<dbReference type="Proteomes" id="UP000002358">
    <property type="component" value="Chromosome 5"/>
</dbReference>
<evidence type="ECO:0000256" key="5">
    <source>
        <dbReference type="ARBA" id="ARBA00022723"/>
    </source>
</evidence>
<evidence type="ECO:0000313" key="13">
    <source>
        <dbReference type="EnsemblMetazoa" id="XP_003424621"/>
    </source>
</evidence>
<evidence type="ECO:0000256" key="10">
    <source>
        <dbReference type="SAM" id="SignalP"/>
    </source>
</evidence>
<dbReference type="InterPro" id="IPR004843">
    <property type="entry name" value="Calcineurin-like_PHP"/>
</dbReference>
<comment type="subcellular location">
    <subcellularLocation>
        <location evidence="2">Secreted</location>
    </subcellularLocation>
</comment>
<dbReference type="InterPro" id="IPR041805">
    <property type="entry name" value="ASMase/PPN1_MPP"/>
</dbReference>
<dbReference type="FunCoup" id="A0A7M7GCI1">
    <property type="interactions" value="2"/>
</dbReference>
<evidence type="ECO:0000256" key="1">
    <source>
        <dbReference type="ARBA" id="ARBA00001947"/>
    </source>
</evidence>
<dbReference type="EnsemblMetazoa" id="XM_003424573">
    <property type="protein sequence ID" value="XP_003424621"/>
    <property type="gene ID" value="LOC100124283"/>
</dbReference>
<feature type="signal peptide" evidence="10">
    <location>
        <begin position="1"/>
        <end position="17"/>
    </location>
</feature>
<dbReference type="GO" id="GO:0008081">
    <property type="term" value="F:phosphoric diester hydrolase activity"/>
    <property type="evidence" value="ECO:0007669"/>
    <property type="project" value="TreeGrafter"/>
</dbReference>
<dbReference type="SMR" id="A0A7M7GCI1"/>
<feature type="chain" id="PRO_5036206903" description="Acid sphingomyelinase-like phosphodiesterase 3b" evidence="10">
    <location>
        <begin position="18"/>
        <end position="481"/>
    </location>
</feature>
<dbReference type="OrthoDB" id="348678at2759"/>
<keyword evidence="5" id="KW-0479">Metal-binding</keyword>
<feature type="domain" description="Calcineurin-like phosphoesterase" evidence="11">
    <location>
        <begin position="21"/>
        <end position="296"/>
    </location>
</feature>
<evidence type="ECO:0000313" key="14">
    <source>
        <dbReference type="Proteomes" id="UP000002358"/>
    </source>
</evidence>
<dbReference type="SUPFAM" id="SSF56300">
    <property type="entry name" value="Metallo-dependent phosphatases"/>
    <property type="match status" value="1"/>
</dbReference>
<keyword evidence="14" id="KW-1185">Reference proteome</keyword>
<comment type="similarity">
    <text evidence="3">Belongs to the acid sphingomyelinase family.</text>
</comment>
<evidence type="ECO:0000256" key="9">
    <source>
        <dbReference type="ARBA" id="ARBA00023180"/>
    </source>
</evidence>
<evidence type="ECO:0000256" key="8">
    <source>
        <dbReference type="ARBA" id="ARBA00022833"/>
    </source>
</evidence>
<dbReference type="EnsemblMetazoa" id="XM_016981368">
    <property type="protein sequence ID" value="XP_016836857"/>
    <property type="gene ID" value="LOC100124283"/>
</dbReference>
<evidence type="ECO:0008006" key="15">
    <source>
        <dbReference type="Google" id="ProtNLM"/>
    </source>
</evidence>
<comment type="cofactor">
    <cofactor evidence="1">
        <name>Zn(2+)</name>
        <dbReference type="ChEBI" id="CHEBI:29105"/>
    </cofactor>
</comment>
<dbReference type="Pfam" id="PF00149">
    <property type="entry name" value="Metallophos"/>
    <property type="match status" value="1"/>
</dbReference>
<dbReference type="Gene3D" id="3.60.21.10">
    <property type="match status" value="1"/>
</dbReference>
<dbReference type="GO" id="GO:0046872">
    <property type="term" value="F:metal ion binding"/>
    <property type="evidence" value="ECO:0007669"/>
    <property type="project" value="UniProtKB-KW"/>
</dbReference>
<keyword evidence="6 10" id="KW-0732">Signal</keyword>
<evidence type="ECO:0000256" key="2">
    <source>
        <dbReference type="ARBA" id="ARBA00004613"/>
    </source>
</evidence>
<dbReference type="Pfam" id="PF19272">
    <property type="entry name" value="ASMase_C"/>
    <property type="match status" value="1"/>
</dbReference>
<dbReference type="InterPro" id="IPR045473">
    <property type="entry name" value="ASM_C"/>
</dbReference>